<dbReference type="EMBL" id="JABBFV010000011">
    <property type="protein sequence ID" value="NML11590.1"/>
    <property type="molecule type" value="Genomic_DNA"/>
</dbReference>
<keyword evidence="8" id="KW-1185">Reference proteome</keyword>
<dbReference type="InterPro" id="IPR058649">
    <property type="entry name" value="CzcB_C"/>
</dbReference>
<feature type="coiled-coil region" evidence="3">
    <location>
        <begin position="162"/>
        <end position="189"/>
    </location>
</feature>
<dbReference type="Gene3D" id="2.40.420.20">
    <property type="match status" value="1"/>
</dbReference>
<organism evidence="7 8">
    <name type="scientific">Sphingobium psychrophilum</name>
    <dbReference type="NCBI Taxonomy" id="2728834"/>
    <lineage>
        <taxon>Bacteria</taxon>
        <taxon>Pseudomonadati</taxon>
        <taxon>Pseudomonadota</taxon>
        <taxon>Alphaproteobacteria</taxon>
        <taxon>Sphingomonadales</taxon>
        <taxon>Sphingomonadaceae</taxon>
        <taxon>Sphingobium</taxon>
    </lineage>
</organism>
<dbReference type="Pfam" id="PF25973">
    <property type="entry name" value="BSH_CzcB"/>
    <property type="match status" value="1"/>
</dbReference>
<evidence type="ECO:0000256" key="3">
    <source>
        <dbReference type="SAM" id="Coils"/>
    </source>
</evidence>
<evidence type="ECO:0000259" key="4">
    <source>
        <dbReference type="Pfam" id="PF25954"/>
    </source>
</evidence>
<gene>
    <name evidence="7" type="ORF">HHL08_15775</name>
</gene>
<sequence length="389" mass="39422">MIQDKRLLGGAAAVAIVAALGGFGIARWTASEPAATEAASGNAAAPAEEEKAPDTVAMTAQAVQQAGIATETVNPGGLGAEIVAQATVSASPQGEAIVTARAGGAVTRLLKRLGDPVRAGETLAVVESRDAAQFAADRTAAAAKSTLAQKALAREQYLFRQKVSARVELEQAEAEAASAAAEARRASVAAGAARVTSDGRGVLVSSPISGRVTSENISLGAFVQPETELMRVADASKIQIEAAVGPTDAQRLSPGDRAIIELPDGRTVEGRVRAVTPGLANDTRSATAVLDVSGSLQPGLAVRVRLLPGGGGTTSNAIVVPEDAVQTLEGRDIVFVRTAQGFKAQSITIGQRSNGRVEILKGLAAGSQVATKNAFLLKAELGKGAGEEE</sequence>
<evidence type="ECO:0000259" key="6">
    <source>
        <dbReference type="Pfam" id="PF25975"/>
    </source>
</evidence>
<dbReference type="InterPro" id="IPR051909">
    <property type="entry name" value="MFP_Cation_Efflux"/>
</dbReference>
<keyword evidence="3" id="KW-0175">Coiled coil</keyword>
<dbReference type="NCBIfam" id="TIGR01730">
    <property type="entry name" value="RND_mfp"/>
    <property type="match status" value="1"/>
</dbReference>
<dbReference type="Proteomes" id="UP000519023">
    <property type="component" value="Unassembled WGS sequence"/>
</dbReference>
<dbReference type="GO" id="GO:0060003">
    <property type="term" value="P:copper ion export"/>
    <property type="evidence" value="ECO:0007669"/>
    <property type="project" value="TreeGrafter"/>
</dbReference>
<dbReference type="Pfam" id="PF25954">
    <property type="entry name" value="Beta-barrel_RND_2"/>
    <property type="match status" value="1"/>
</dbReference>
<proteinExistence type="inferred from homology"/>
<dbReference type="InterPro" id="IPR058647">
    <property type="entry name" value="BSH_CzcB-like"/>
</dbReference>
<evidence type="ECO:0000313" key="7">
    <source>
        <dbReference type="EMBL" id="NML11590.1"/>
    </source>
</evidence>
<evidence type="ECO:0000256" key="2">
    <source>
        <dbReference type="ARBA" id="ARBA00022448"/>
    </source>
</evidence>
<dbReference type="AlphaFoldDB" id="A0A7X9ZSZ8"/>
<dbReference type="GO" id="GO:0030313">
    <property type="term" value="C:cell envelope"/>
    <property type="evidence" value="ECO:0007669"/>
    <property type="project" value="TreeGrafter"/>
</dbReference>
<reference evidence="7 8" key="1">
    <citation type="submission" date="2020-04" db="EMBL/GenBank/DDBJ databases">
        <title>Sphingobium sp. AR-3-1 isolated from Arctic soil.</title>
        <authorList>
            <person name="Dahal R.H."/>
            <person name="Chaudhary D.K."/>
        </authorList>
    </citation>
    <scope>NUCLEOTIDE SEQUENCE [LARGE SCALE GENOMIC DNA]</scope>
    <source>
        <strain evidence="7 8">AR-3-1</strain>
    </source>
</reference>
<comment type="caution">
    <text evidence="7">The sequence shown here is derived from an EMBL/GenBank/DDBJ whole genome shotgun (WGS) entry which is preliminary data.</text>
</comment>
<evidence type="ECO:0000313" key="8">
    <source>
        <dbReference type="Proteomes" id="UP000519023"/>
    </source>
</evidence>
<keyword evidence="2" id="KW-0813">Transport</keyword>
<dbReference type="Pfam" id="PF25975">
    <property type="entry name" value="CzcB_C"/>
    <property type="match status" value="1"/>
</dbReference>
<dbReference type="GO" id="GO:0015679">
    <property type="term" value="P:plasma membrane copper ion transport"/>
    <property type="evidence" value="ECO:0007669"/>
    <property type="project" value="TreeGrafter"/>
</dbReference>
<evidence type="ECO:0000259" key="5">
    <source>
        <dbReference type="Pfam" id="PF25973"/>
    </source>
</evidence>
<feature type="domain" description="CzcB-like C-terminal circularly permuted SH3-like" evidence="6">
    <location>
        <begin position="318"/>
        <end position="378"/>
    </location>
</feature>
<dbReference type="Gene3D" id="2.40.30.170">
    <property type="match status" value="1"/>
</dbReference>
<dbReference type="Gene3D" id="2.40.50.100">
    <property type="match status" value="1"/>
</dbReference>
<protein>
    <submittedName>
        <fullName evidence="7">Efflux RND transporter periplasmic adaptor subunit</fullName>
    </submittedName>
</protein>
<dbReference type="PANTHER" id="PTHR30097">
    <property type="entry name" value="CATION EFFLUX SYSTEM PROTEIN CUSB"/>
    <property type="match status" value="1"/>
</dbReference>
<dbReference type="FunFam" id="2.40.420.20:FF:000006">
    <property type="entry name" value="RND family efflux transporter MFP subunit"/>
    <property type="match status" value="1"/>
</dbReference>
<feature type="domain" description="CusB-like beta-barrel" evidence="4">
    <location>
        <begin position="240"/>
        <end position="306"/>
    </location>
</feature>
<comment type="similarity">
    <text evidence="1">Belongs to the membrane fusion protein (MFP) (TC 8.A.1) family.</text>
</comment>
<dbReference type="GO" id="GO:0016020">
    <property type="term" value="C:membrane"/>
    <property type="evidence" value="ECO:0007669"/>
    <property type="project" value="InterPro"/>
</dbReference>
<evidence type="ECO:0000256" key="1">
    <source>
        <dbReference type="ARBA" id="ARBA00009477"/>
    </source>
</evidence>
<dbReference type="GO" id="GO:0022857">
    <property type="term" value="F:transmembrane transporter activity"/>
    <property type="evidence" value="ECO:0007669"/>
    <property type="project" value="InterPro"/>
</dbReference>
<dbReference type="PANTHER" id="PTHR30097:SF4">
    <property type="entry name" value="SLR6042 PROTEIN"/>
    <property type="match status" value="1"/>
</dbReference>
<name>A0A7X9ZSZ8_9SPHN</name>
<dbReference type="SUPFAM" id="SSF111369">
    <property type="entry name" value="HlyD-like secretion proteins"/>
    <property type="match status" value="1"/>
</dbReference>
<dbReference type="InterPro" id="IPR006143">
    <property type="entry name" value="RND_pump_MFP"/>
</dbReference>
<feature type="domain" description="CzcB-like barrel-sandwich hybrid" evidence="5">
    <location>
        <begin position="96"/>
        <end position="234"/>
    </location>
</feature>
<dbReference type="RefSeq" id="WP_169574027.1">
    <property type="nucleotide sequence ID" value="NZ_JABBFV010000011.1"/>
</dbReference>
<dbReference type="InterPro" id="IPR058792">
    <property type="entry name" value="Beta-barrel_RND_2"/>
</dbReference>
<accession>A0A7X9ZSZ8</accession>